<sequence length="78" mass="8793">MSAATFKTERHFYERNAQDAISANIRFAEIAAPHGDTEHGIAIMRGDKPSLILTEQQAFRIAKDIADHLTELRTKQAR</sequence>
<evidence type="ECO:0000313" key="1">
    <source>
        <dbReference type="EMBL" id="SDQ52995.1"/>
    </source>
</evidence>
<protein>
    <submittedName>
        <fullName evidence="1">Uncharacterized protein</fullName>
    </submittedName>
</protein>
<evidence type="ECO:0000313" key="2">
    <source>
        <dbReference type="Proteomes" id="UP000182690"/>
    </source>
</evidence>
<dbReference type="AlphaFoldDB" id="A0A1H1BLU6"/>
<dbReference type="Proteomes" id="UP000182690">
    <property type="component" value="Unassembled WGS sequence"/>
</dbReference>
<dbReference type="STRING" id="1079994.SAMN04488565_2913"/>
<name>A0A1H1BLU6_9MICO</name>
<dbReference type="RefSeq" id="WP_010156520.1">
    <property type="nucleotide sequence ID" value="NZ_FNKB01000002.1"/>
</dbReference>
<gene>
    <name evidence="1" type="ORF">SAMN04488565_2913</name>
</gene>
<reference evidence="1 2" key="1">
    <citation type="submission" date="2016-10" db="EMBL/GenBank/DDBJ databases">
        <authorList>
            <person name="de Groot N.N."/>
        </authorList>
    </citation>
    <scope>NUCLEOTIDE SEQUENCE [LARGE SCALE GENOMIC DNA]</scope>
    <source>
        <strain evidence="1 2">DSM 22788</strain>
    </source>
</reference>
<accession>A0A1H1BLU6</accession>
<dbReference type="EMBL" id="FNKB01000002">
    <property type="protein sequence ID" value="SDQ52995.1"/>
    <property type="molecule type" value="Genomic_DNA"/>
</dbReference>
<proteinExistence type="predicted"/>
<organism evidence="1 2">
    <name type="scientific">Leucobacter chromiiresistens</name>
    <dbReference type="NCBI Taxonomy" id="1079994"/>
    <lineage>
        <taxon>Bacteria</taxon>
        <taxon>Bacillati</taxon>
        <taxon>Actinomycetota</taxon>
        <taxon>Actinomycetes</taxon>
        <taxon>Micrococcales</taxon>
        <taxon>Microbacteriaceae</taxon>
        <taxon>Leucobacter</taxon>
    </lineage>
</organism>